<evidence type="ECO:0000256" key="3">
    <source>
        <dbReference type="SAM" id="Phobius"/>
    </source>
</evidence>
<dbReference type="AlphaFoldDB" id="A0AAD6IQR3"/>
<name>A0AAD6IQR3_DREDA</name>
<dbReference type="SMART" id="SM00448">
    <property type="entry name" value="REC"/>
    <property type="match status" value="1"/>
</dbReference>
<keyword evidence="3" id="KW-1133">Transmembrane helix</keyword>
<dbReference type="Pfam" id="PF03707">
    <property type="entry name" value="MHYT"/>
    <property type="match status" value="1"/>
</dbReference>
<keyword evidence="1" id="KW-0597">Phosphoprotein</keyword>
<dbReference type="GO" id="GO:0000160">
    <property type="term" value="P:phosphorelay signal transduction system"/>
    <property type="evidence" value="ECO:0007669"/>
    <property type="project" value="InterPro"/>
</dbReference>
<feature type="domain" description="Response regulatory" evidence="4">
    <location>
        <begin position="212"/>
        <end position="313"/>
    </location>
</feature>
<proteinExistence type="predicted"/>
<evidence type="ECO:0000256" key="2">
    <source>
        <dbReference type="PROSITE-ProRule" id="PRU00169"/>
    </source>
</evidence>
<dbReference type="CDD" id="cd17546">
    <property type="entry name" value="REC_hyHK_CKI1_RcsC-like"/>
    <property type="match status" value="1"/>
</dbReference>
<feature type="transmembrane region" description="Helical" evidence="3">
    <location>
        <begin position="158"/>
        <end position="180"/>
    </location>
</feature>
<keyword evidence="3" id="KW-0472">Membrane</keyword>
<reference evidence="5" key="1">
    <citation type="submission" date="2023-01" db="EMBL/GenBank/DDBJ databases">
        <title>The chitinases involved in constricting ring structure development in the nematode-trapping fungus Drechslerella dactyloides.</title>
        <authorList>
            <person name="Wang R."/>
            <person name="Zhang L."/>
            <person name="Tang P."/>
            <person name="Li S."/>
            <person name="Liang L."/>
        </authorList>
    </citation>
    <scope>NUCLEOTIDE SEQUENCE</scope>
    <source>
        <strain evidence="5">YMF1.00031</strain>
    </source>
</reference>
<evidence type="ECO:0000313" key="6">
    <source>
        <dbReference type="Proteomes" id="UP001221413"/>
    </source>
</evidence>
<accession>A0AAD6IQR3</accession>
<dbReference type="EMBL" id="JAQGDS010000020">
    <property type="protein sequence ID" value="KAJ6255795.1"/>
    <property type="molecule type" value="Genomic_DNA"/>
</dbReference>
<evidence type="ECO:0000313" key="5">
    <source>
        <dbReference type="EMBL" id="KAJ6255795.1"/>
    </source>
</evidence>
<comment type="caution">
    <text evidence="5">The sequence shown here is derived from an EMBL/GenBank/DDBJ whole genome shotgun (WGS) entry which is preliminary data.</text>
</comment>
<keyword evidence="6" id="KW-1185">Reference proteome</keyword>
<keyword evidence="3" id="KW-0812">Transmembrane</keyword>
<protein>
    <recommendedName>
        <fullName evidence="4">Response regulatory domain-containing protein</fullName>
    </recommendedName>
</protein>
<evidence type="ECO:0000256" key="1">
    <source>
        <dbReference type="ARBA" id="ARBA00022553"/>
    </source>
</evidence>
<dbReference type="Gene3D" id="3.40.50.2300">
    <property type="match status" value="2"/>
</dbReference>
<feature type="transmembrane region" description="Helical" evidence="3">
    <location>
        <begin position="12"/>
        <end position="37"/>
    </location>
</feature>
<comment type="caution">
    <text evidence="2">Lacks conserved residue(s) required for the propagation of feature annotation.</text>
</comment>
<organism evidence="5 6">
    <name type="scientific">Drechslerella dactyloides</name>
    <name type="common">Nematode-trapping fungus</name>
    <name type="synonym">Arthrobotrys dactyloides</name>
    <dbReference type="NCBI Taxonomy" id="74499"/>
    <lineage>
        <taxon>Eukaryota</taxon>
        <taxon>Fungi</taxon>
        <taxon>Dikarya</taxon>
        <taxon>Ascomycota</taxon>
        <taxon>Pezizomycotina</taxon>
        <taxon>Orbiliomycetes</taxon>
        <taxon>Orbiliales</taxon>
        <taxon>Orbiliaceae</taxon>
        <taxon>Drechslerella</taxon>
    </lineage>
</organism>
<feature type="transmembrane region" description="Helical" evidence="3">
    <location>
        <begin position="49"/>
        <end position="71"/>
    </location>
</feature>
<evidence type="ECO:0000259" key="4">
    <source>
        <dbReference type="PROSITE" id="PS50110"/>
    </source>
</evidence>
<dbReference type="PANTHER" id="PTHR45339">
    <property type="entry name" value="HYBRID SIGNAL TRANSDUCTION HISTIDINE KINASE J"/>
    <property type="match status" value="1"/>
</dbReference>
<dbReference type="PROSITE" id="PS50110">
    <property type="entry name" value="RESPONSE_REGULATORY"/>
    <property type="match status" value="1"/>
</dbReference>
<dbReference type="Proteomes" id="UP001221413">
    <property type="component" value="Unassembled WGS sequence"/>
</dbReference>
<dbReference type="PANTHER" id="PTHR45339:SF6">
    <property type="entry name" value="SENSORY HISTIDINE PROTEIN KINASE"/>
    <property type="match status" value="1"/>
</dbReference>
<gene>
    <name evidence="5" type="ORF">Dda_9476</name>
</gene>
<dbReference type="SUPFAM" id="SSF52172">
    <property type="entry name" value="CheY-like"/>
    <property type="match status" value="1"/>
</dbReference>
<dbReference type="InterPro" id="IPR001789">
    <property type="entry name" value="Sig_transdc_resp-reg_receiver"/>
</dbReference>
<dbReference type="InterPro" id="IPR005330">
    <property type="entry name" value="MHYT_dom"/>
</dbReference>
<dbReference type="InterPro" id="IPR011006">
    <property type="entry name" value="CheY-like_superfamily"/>
</dbReference>
<sequence length="313" mass="34260">MPLVNVDPHRVGWVVLAAVEFGGCAIWAFHFVAMIALDIGIPVDFNPLMTIFSAIVAIIGMLGGLTSNIWIKKRKGRDMYLPISNNNSVSEHGATINGILRLNGIDSAQTPVDTPEHESSTSDIGTALNLTTTPFSWGIDDDGAPLPVRIVHHLQRGLNLRVFVVGVLMSLSICAMYYIALEKLKSITAAPNQLVQSLASEIPPEIQETSNIILLVEDNLINQQLGVKMLKKLGRTVDVVENSKMPVLSGPSTYWWIRGMEAAGELLGRLRIISLTANVDLLSWKECMEAGSDHFLPKPLTLKMLRGELEKAF</sequence>